<dbReference type="PRINTS" id="PR00385">
    <property type="entry name" value="P450"/>
</dbReference>
<dbReference type="GO" id="GO:0004497">
    <property type="term" value="F:monooxygenase activity"/>
    <property type="evidence" value="ECO:0007669"/>
    <property type="project" value="UniProtKB-KW"/>
</dbReference>
<name>A0A9W6W3C8_9ACTN</name>
<dbReference type="InterPro" id="IPR036396">
    <property type="entry name" value="Cyt_P450_sf"/>
</dbReference>
<dbReference type="InterPro" id="IPR050121">
    <property type="entry name" value="Cytochrome_P450_monoxygenase"/>
</dbReference>
<evidence type="ECO:0000313" key="5">
    <source>
        <dbReference type="EMBL" id="GLZ78007.1"/>
    </source>
</evidence>
<evidence type="ECO:0000256" key="3">
    <source>
        <dbReference type="PIRSR" id="PIRSR602401-1"/>
    </source>
</evidence>
<dbReference type="EMBL" id="BSTX01000002">
    <property type="protein sequence ID" value="GLZ78007.1"/>
    <property type="molecule type" value="Genomic_DNA"/>
</dbReference>
<keyword evidence="4" id="KW-0503">Monooxygenase</keyword>
<dbReference type="InterPro" id="IPR017972">
    <property type="entry name" value="Cyt_P450_CS"/>
</dbReference>
<dbReference type="GO" id="GO:0020037">
    <property type="term" value="F:heme binding"/>
    <property type="evidence" value="ECO:0007669"/>
    <property type="project" value="InterPro"/>
</dbReference>
<dbReference type="GO" id="GO:0016705">
    <property type="term" value="F:oxidoreductase activity, acting on paired donors, with incorporation or reduction of molecular oxygen"/>
    <property type="evidence" value="ECO:0007669"/>
    <property type="project" value="InterPro"/>
</dbReference>
<reference evidence="5" key="1">
    <citation type="submission" date="2023-03" db="EMBL/GenBank/DDBJ databases">
        <title>Actinorhabdospora filicis NBRC 111898.</title>
        <authorList>
            <person name="Ichikawa N."/>
            <person name="Sato H."/>
            <person name="Tonouchi N."/>
        </authorList>
    </citation>
    <scope>NUCLEOTIDE SEQUENCE</scope>
    <source>
        <strain evidence="5">NBRC 111898</strain>
    </source>
</reference>
<comment type="cofactor">
    <cofactor evidence="1 3">
        <name>heme</name>
        <dbReference type="ChEBI" id="CHEBI:30413"/>
    </cofactor>
</comment>
<dbReference type="PANTHER" id="PTHR24305">
    <property type="entry name" value="CYTOCHROME P450"/>
    <property type="match status" value="1"/>
</dbReference>
<dbReference type="SUPFAM" id="SSF48264">
    <property type="entry name" value="Cytochrome P450"/>
    <property type="match status" value="1"/>
</dbReference>
<dbReference type="Gene3D" id="1.10.630.10">
    <property type="entry name" value="Cytochrome P450"/>
    <property type="match status" value="1"/>
</dbReference>
<keyword evidence="3 4" id="KW-0349">Heme</keyword>
<dbReference type="PROSITE" id="PS00086">
    <property type="entry name" value="CYTOCHROME_P450"/>
    <property type="match status" value="1"/>
</dbReference>
<keyword evidence="6" id="KW-1185">Reference proteome</keyword>
<organism evidence="5 6">
    <name type="scientific">Actinorhabdospora filicis</name>
    <dbReference type="NCBI Taxonomy" id="1785913"/>
    <lineage>
        <taxon>Bacteria</taxon>
        <taxon>Bacillati</taxon>
        <taxon>Actinomycetota</taxon>
        <taxon>Actinomycetes</taxon>
        <taxon>Micromonosporales</taxon>
        <taxon>Micromonosporaceae</taxon>
        <taxon>Actinorhabdospora</taxon>
    </lineage>
</organism>
<protein>
    <recommendedName>
        <fullName evidence="7">Cytochrome P450</fullName>
    </recommendedName>
</protein>
<dbReference type="InterPro" id="IPR001128">
    <property type="entry name" value="Cyt_P450"/>
</dbReference>
<dbReference type="Pfam" id="PF00067">
    <property type="entry name" value="p450"/>
    <property type="match status" value="1"/>
</dbReference>
<proteinExistence type="inferred from homology"/>
<dbReference type="InterPro" id="IPR002401">
    <property type="entry name" value="Cyt_P450_E_grp-I"/>
</dbReference>
<comment type="similarity">
    <text evidence="2 4">Belongs to the cytochrome P450 family.</text>
</comment>
<evidence type="ECO:0000256" key="4">
    <source>
        <dbReference type="RuleBase" id="RU000461"/>
    </source>
</evidence>
<evidence type="ECO:0000256" key="1">
    <source>
        <dbReference type="ARBA" id="ARBA00001971"/>
    </source>
</evidence>
<evidence type="ECO:0008006" key="7">
    <source>
        <dbReference type="Google" id="ProtNLM"/>
    </source>
</evidence>
<dbReference type="AlphaFoldDB" id="A0A9W6W3C8"/>
<comment type="caution">
    <text evidence="5">The sequence shown here is derived from an EMBL/GenBank/DDBJ whole genome shotgun (WGS) entry which is preliminary data.</text>
</comment>
<dbReference type="PRINTS" id="PR00463">
    <property type="entry name" value="EP450I"/>
</dbReference>
<sequence>MIPTVHPPGAIVLSGRTMAAHFFRAGDERLSHAGGWDLVFGDRFGRGVLNLDGPRHRDYRKALLPLLTRRAASGYEPVAREVLDRALTGVAADAPVDLHALVKPIVFEVSATLFAGITGEAAMELLGAYTALQDPGDALGTADGRRVARQVVGARRRLRAALGEAVAAMTDVDGPVRRLRELPDPPGDEEIAQNLAILILAGFETTSYVTARMLWLLARHPGHQDALRADGSAFAAVFAETTRLHPPLAWLPRTAATDLSIADTAIPAGSGVYFDIAATHRDPEVFEAPDEFRPERHAAPPQGKFAQVPFSAGRRVCAGIHVGTMEAETITTGILRRFRLTAPPGAHIGDVSANGSTVTPAAPLLARCHPLP</sequence>
<dbReference type="CDD" id="cd00302">
    <property type="entry name" value="cytochrome_P450"/>
    <property type="match status" value="1"/>
</dbReference>
<keyword evidence="3 4" id="KW-0408">Iron</keyword>
<dbReference type="Proteomes" id="UP001165079">
    <property type="component" value="Unassembled WGS sequence"/>
</dbReference>
<evidence type="ECO:0000313" key="6">
    <source>
        <dbReference type="Proteomes" id="UP001165079"/>
    </source>
</evidence>
<accession>A0A9W6W3C8</accession>
<feature type="binding site" description="axial binding residue" evidence="3">
    <location>
        <position position="317"/>
    </location>
    <ligand>
        <name>heme</name>
        <dbReference type="ChEBI" id="CHEBI:30413"/>
    </ligand>
    <ligandPart>
        <name>Fe</name>
        <dbReference type="ChEBI" id="CHEBI:18248"/>
    </ligandPart>
</feature>
<evidence type="ECO:0000256" key="2">
    <source>
        <dbReference type="ARBA" id="ARBA00010617"/>
    </source>
</evidence>
<keyword evidence="3 4" id="KW-0479">Metal-binding</keyword>
<keyword evidence="4" id="KW-0560">Oxidoreductase</keyword>
<gene>
    <name evidence="5" type="ORF">Afil01_28140</name>
</gene>
<dbReference type="PANTHER" id="PTHR24305:SF166">
    <property type="entry name" value="CYTOCHROME P450 12A4, MITOCHONDRIAL-RELATED"/>
    <property type="match status" value="1"/>
</dbReference>
<dbReference type="GO" id="GO:0005506">
    <property type="term" value="F:iron ion binding"/>
    <property type="evidence" value="ECO:0007669"/>
    <property type="project" value="InterPro"/>
</dbReference>